<protein>
    <recommendedName>
        <fullName evidence="1">Deoxynucleoside kinase domain-containing protein</fullName>
    </recommendedName>
</protein>
<dbReference type="Gene3D" id="3.40.50.300">
    <property type="entry name" value="P-loop containing nucleotide triphosphate hydrolases"/>
    <property type="match status" value="1"/>
</dbReference>
<proteinExistence type="predicted"/>
<feature type="domain" description="Deoxynucleoside kinase" evidence="1">
    <location>
        <begin position="16"/>
        <end position="224"/>
    </location>
</feature>
<evidence type="ECO:0000313" key="2">
    <source>
        <dbReference type="EMBL" id="QHT10873.1"/>
    </source>
</evidence>
<dbReference type="EMBL" id="MN739530">
    <property type="protein sequence ID" value="QHT10873.1"/>
    <property type="molecule type" value="Genomic_DNA"/>
</dbReference>
<dbReference type="GO" id="GO:0005737">
    <property type="term" value="C:cytoplasm"/>
    <property type="evidence" value="ECO:0007669"/>
    <property type="project" value="TreeGrafter"/>
</dbReference>
<reference evidence="2" key="1">
    <citation type="journal article" date="2020" name="Nature">
        <title>Giant virus diversity and host interactions through global metagenomics.</title>
        <authorList>
            <person name="Schulz F."/>
            <person name="Roux S."/>
            <person name="Paez-Espino D."/>
            <person name="Jungbluth S."/>
            <person name="Walsh D.A."/>
            <person name="Denef V.J."/>
            <person name="McMahon K.D."/>
            <person name="Konstantinidis K.T."/>
            <person name="Eloe-Fadrosh E.A."/>
            <person name="Kyrpides N.C."/>
            <person name="Woyke T."/>
        </authorList>
    </citation>
    <scope>NUCLEOTIDE SEQUENCE</scope>
    <source>
        <strain evidence="2">GVMAG-M-3300023174-111</strain>
    </source>
</reference>
<dbReference type="GO" id="GO:0019136">
    <property type="term" value="F:deoxynucleoside kinase activity"/>
    <property type="evidence" value="ECO:0007669"/>
    <property type="project" value="InterPro"/>
</dbReference>
<dbReference type="InterPro" id="IPR031314">
    <property type="entry name" value="DNK_dom"/>
</dbReference>
<dbReference type="GO" id="GO:0005524">
    <property type="term" value="F:ATP binding"/>
    <property type="evidence" value="ECO:0007669"/>
    <property type="project" value="InterPro"/>
</dbReference>
<dbReference type="InterPro" id="IPR050566">
    <property type="entry name" value="Deoxyribonucleoside_kinase"/>
</dbReference>
<dbReference type="InterPro" id="IPR002624">
    <property type="entry name" value="DCK/DGK"/>
</dbReference>
<accession>A0A6C0D342</accession>
<dbReference type="PANTHER" id="PTHR10513">
    <property type="entry name" value="DEOXYNUCLEOSIDE KINASE"/>
    <property type="match status" value="1"/>
</dbReference>
<dbReference type="AlphaFoldDB" id="A0A6C0D342"/>
<dbReference type="PIRSF" id="PIRSF000705">
    <property type="entry name" value="DNK"/>
    <property type="match status" value="1"/>
</dbReference>
<dbReference type="InterPro" id="IPR027417">
    <property type="entry name" value="P-loop_NTPase"/>
</dbReference>
<evidence type="ECO:0000259" key="1">
    <source>
        <dbReference type="Pfam" id="PF01712"/>
    </source>
</evidence>
<dbReference type="SUPFAM" id="SSF52540">
    <property type="entry name" value="P-loop containing nucleoside triphosphate hydrolases"/>
    <property type="match status" value="1"/>
</dbReference>
<organism evidence="2">
    <name type="scientific">viral metagenome</name>
    <dbReference type="NCBI Taxonomy" id="1070528"/>
    <lineage>
        <taxon>unclassified sequences</taxon>
        <taxon>metagenomes</taxon>
        <taxon>organismal metagenomes</taxon>
    </lineage>
</organism>
<dbReference type="PANTHER" id="PTHR10513:SF35">
    <property type="entry name" value="DEOXYADENOSINE KINASE"/>
    <property type="match status" value="1"/>
</dbReference>
<sequence>MSNKPIILSSDKPIILSCDGNIGAGKSTILEKLQTLLSSKDNLHMRILFMKEPVDEWQTIIDPVSGENILQKFYMDPRKYAFSFQIMAYATRMNMLKRLISENQKEGERLVIICERCLETDKHVFAKMLHDDGCIDEIHYQIYNHVSLDNPFEVDGIIYLESDPQICMRRINNRARSGESEIGIDYLIKCHNYHESWFIDMKQPILRLNVNQDVSYSESDMGMVWLQHIIDFIQNMCNE</sequence>
<dbReference type="Pfam" id="PF01712">
    <property type="entry name" value="dNK"/>
    <property type="match status" value="1"/>
</dbReference>
<dbReference type="CDD" id="cd01673">
    <property type="entry name" value="dNK"/>
    <property type="match status" value="1"/>
</dbReference>
<name>A0A6C0D342_9ZZZZ</name>